<keyword evidence="3" id="KW-1185">Reference proteome</keyword>
<feature type="transmembrane region" description="Helical" evidence="1">
    <location>
        <begin position="206"/>
        <end position="224"/>
    </location>
</feature>
<feature type="transmembrane region" description="Helical" evidence="1">
    <location>
        <begin position="17"/>
        <end position="35"/>
    </location>
</feature>
<feature type="transmembrane region" description="Helical" evidence="1">
    <location>
        <begin position="47"/>
        <end position="66"/>
    </location>
</feature>
<protein>
    <submittedName>
        <fullName evidence="2">ABC-2 type transport system permease protein</fullName>
    </submittedName>
</protein>
<dbReference type="Proteomes" id="UP000184310">
    <property type="component" value="Unassembled WGS sequence"/>
</dbReference>
<feature type="transmembrane region" description="Helical" evidence="1">
    <location>
        <begin position="120"/>
        <end position="142"/>
    </location>
</feature>
<dbReference type="OrthoDB" id="1893191at2"/>
<evidence type="ECO:0000313" key="3">
    <source>
        <dbReference type="Proteomes" id="UP000184310"/>
    </source>
</evidence>
<evidence type="ECO:0000256" key="1">
    <source>
        <dbReference type="SAM" id="Phobius"/>
    </source>
</evidence>
<dbReference type="EMBL" id="FQZB01000004">
    <property type="protein sequence ID" value="SHI71353.1"/>
    <property type="molecule type" value="Genomic_DNA"/>
</dbReference>
<proteinExistence type="predicted"/>
<feature type="transmembrane region" description="Helical" evidence="1">
    <location>
        <begin position="86"/>
        <end position="108"/>
    </location>
</feature>
<dbReference type="STRING" id="1121302.SAMN02745163_00699"/>
<reference evidence="2 3" key="1">
    <citation type="submission" date="2016-11" db="EMBL/GenBank/DDBJ databases">
        <authorList>
            <person name="Jaros S."/>
            <person name="Januszkiewicz K."/>
            <person name="Wedrychowicz H."/>
        </authorList>
    </citation>
    <scope>NUCLEOTIDE SEQUENCE [LARGE SCALE GENOMIC DNA]</scope>
    <source>
        <strain evidence="2 3">DSM 21758</strain>
    </source>
</reference>
<name>A0A1M6DDT3_9CLOT</name>
<keyword evidence="1" id="KW-0472">Membrane</keyword>
<sequence length="228" mass="26020">MERVLKLITLEIKKRNFLKMATISLLALSPILLLYSKFMDKNLIPQAALRLIAFIILVISSFSLTHEFSNKTDKIIFTGIFSRTQIMISKLVSFIFVTTICFIFYEIVLIVCGTFDFKNLFGNFLTFNIYVFTIGSFILLVSVITSNFIVTGITCYILYFDLILVLFNNALGSNRSEEIKQIIRNLPFYIANMGFAKGMYTVTESIVMLGYGIVFFALACVIMNRKNI</sequence>
<keyword evidence="1" id="KW-0812">Transmembrane</keyword>
<keyword evidence="1" id="KW-1133">Transmembrane helix</keyword>
<dbReference type="AlphaFoldDB" id="A0A1M6DDT3"/>
<organism evidence="2 3">
    <name type="scientific">Clostridium cavendishii DSM 21758</name>
    <dbReference type="NCBI Taxonomy" id="1121302"/>
    <lineage>
        <taxon>Bacteria</taxon>
        <taxon>Bacillati</taxon>
        <taxon>Bacillota</taxon>
        <taxon>Clostridia</taxon>
        <taxon>Eubacteriales</taxon>
        <taxon>Clostridiaceae</taxon>
        <taxon>Clostridium</taxon>
    </lineage>
</organism>
<dbReference type="RefSeq" id="WP_072985282.1">
    <property type="nucleotide sequence ID" value="NZ_FQZB01000004.1"/>
</dbReference>
<feature type="transmembrane region" description="Helical" evidence="1">
    <location>
        <begin position="148"/>
        <end position="170"/>
    </location>
</feature>
<gene>
    <name evidence="2" type="ORF">SAMN02745163_00699</name>
</gene>
<evidence type="ECO:0000313" key="2">
    <source>
        <dbReference type="EMBL" id="SHI71353.1"/>
    </source>
</evidence>
<accession>A0A1M6DDT3</accession>